<protein>
    <submittedName>
        <fullName evidence="1">Winged helix DNA-binding domain-containing protein</fullName>
    </submittedName>
</protein>
<dbReference type="PANTHER" id="PTHR38479:SF2">
    <property type="entry name" value="WINGED HELIX DNA-BINDING DOMAIN-CONTAINING PROTEIN"/>
    <property type="match status" value="1"/>
</dbReference>
<proteinExistence type="predicted"/>
<organism evidence="1 2">
    <name type="scientific">Kribbella yunnanensis</name>
    <dbReference type="NCBI Taxonomy" id="190194"/>
    <lineage>
        <taxon>Bacteria</taxon>
        <taxon>Bacillati</taxon>
        <taxon>Actinomycetota</taxon>
        <taxon>Actinomycetes</taxon>
        <taxon>Propionibacteriales</taxon>
        <taxon>Kribbellaceae</taxon>
        <taxon>Kribbella</taxon>
    </lineage>
</organism>
<evidence type="ECO:0000313" key="2">
    <source>
        <dbReference type="Proteomes" id="UP001500280"/>
    </source>
</evidence>
<dbReference type="InterPro" id="IPR009351">
    <property type="entry name" value="AlkZ-like"/>
</dbReference>
<comment type="caution">
    <text evidence="1">The sequence shown here is derived from an EMBL/GenBank/DDBJ whole genome shotgun (WGS) entry which is preliminary data.</text>
</comment>
<evidence type="ECO:0000313" key="1">
    <source>
        <dbReference type="EMBL" id="GAA1678761.1"/>
    </source>
</evidence>
<keyword evidence="2" id="KW-1185">Reference proteome</keyword>
<accession>A0ABP4SXA7</accession>
<keyword evidence="1" id="KW-0238">DNA-binding</keyword>
<dbReference type="PANTHER" id="PTHR38479">
    <property type="entry name" value="LMO0824 PROTEIN"/>
    <property type="match status" value="1"/>
</dbReference>
<dbReference type="Pfam" id="PF06224">
    <property type="entry name" value="AlkZ-like"/>
    <property type="match status" value="1"/>
</dbReference>
<sequence length="367" mass="40492">MGDYAGMVVLSGRAVGRATLARQMLVGRAEVPVVEAVGRLVGMQGQEAKHPYVGLWSRVDGFVEGDLDRAVADREVVRGTLFRGTLHLVTAADYLRFRGTVAPVLEAGLRMLKERAEGMDPVAVVAAAERILKKEPLTFTEVRDALQAEFPAVNERALGFCTRMMVPLVVYPTGVRWGWPANARFTPAEAWLGKKLHRKEEQGELVVRYLQAFGPATPADFQTWSGLSKAKPVFDSLDLEVFTDDNGKTLYDVPDAPRPDPDTVVPVRFLPEFDNLLLAHAKRERIIADAHRPAVFTKNLRVKATYTVDGLVGGLWTAEKKRGVATLTLTPFGRLLKRDRVELEREGTALLGFLEPDAKTYEVVTGS</sequence>
<dbReference type="EMBL" id="BAAANF010000008">
    <property type="protein sequence ID" value="GAA1678761.1"/>
    <property type="molecule type" value="Genomic_DNA"/>
</dbReference>
<dbReference type="Proteomes" id="UP001500280">
    <property type="component" value="Unassembled WGS sequence"/>
</dbReference>
<name>A0ABP4SXA7_9ACTN</name>
<gene>
    <name evidence="1" type="ORF">GCM10009745_23020</name>
</gene>
<reference evidence="2" key="1">
    <citation type="journal article" date="2019" name="Int. J. Syst. Evol. Microbiol.">
        <title>The Global Catalogue of Microorganisms (GCM) 10K type strain sequencing project: providing services to taxonomists for standard genome sequencing and annotation.</title>
        <authorList>
            <consortium name="The Broad Institute Genomics Platform"/>
            <consortium name="The Broad Institute Genome Sequencing Center for Infectious Disease"/>
            <person name="Wu L."/>
            <person name="Ma J."/>
        </authorList>
    </citation>
    <scope>NUCLEOTIDE SEQUENCE [LARGE SCALE GENOMIC DNA]</scope>
    <source>
        <strain evidence="2">JCM 14307</strain>
    </source>
</reference>
<dbReference type="GO" id="GO:0003677">
    <property type="term" value="F:DNA binding"/>
    <property type="evidence" value="ECO:0007669"/>
    <property type="project" value="UniProtKB-KW"/>
</dbReference>